<dbReference type="GO" id="GO:0047474">
    <property type="term" value="F:long-chain fatty acid--protein ligase activity"/>
    <property type="evidence" value="ECO:0007669"/>
    <property type="project" value="InterPro"/>
</dbReference>
<name>A0A1H3K0F2_EUBBA</name>
<keyword evidence="1" id="KW-0812">Transmembrane</keyword>
<proteinExistence type="predicted"/>
<dbReference type="AlphaFoldDB" id="A0A1H3K0F2"/>
<dbReference type="RefSeq" id="WP_090247249.1">
    <property type="nucleotide sequence ID" value="NZ_FNOU01000037.1"/>
</dbReference>
<evidence type="ECO:0000259" key="2">
    <source>
        <dbReference type="Pfam" id="PF04443"/>
    </source>
</evidence>
<keyword evidence="1" id="KW-1133">Transmembrane helix</keyword>
<dbReference type="GO" id="GO:0008218">
    <property type="term" value="P:bioluminescence"/>
    <property type="evidence" value="ECO:0007669"/>
    <property type="project" value="InterPro"/>
</dbReference>
<dbReference type="InterPro" id="IPR007534">
    <property type="entry name" value="LuxE"/>
</dbReference>
<dbReference type="EMBL" id="FNOU01000037">
    <property type="protein sequence ID" value="SDY45662.1"/>
    <property type="molecule type" value="Genomic_DNA"/>
</dbReference>
<feature type="transmembrane region" description="Helical" evidence="1">
    <location>
        <begin position="144"/>
        <end position="162"/>
    </location>
</feature>
<dbReference type="STRING" id="1528.SAMN04488579_1375"/>
<evidence type="ECO:0000313" key="4">
    <source>
        <dbReference type="Proteomes" id="UP000199652"/>
    </source>
</evidence>
<keyword evidence="4" id="KW-1185">Reference proteome</keyword>
<evidence type="ECO:0000256" key="1">
    <source>
        <dbReference type="SAM" id="Phobius"/>
    </source>
</evidence>
<sequence length="355" mass="40041">MNYDDLLKYKPFGVAQSKKTPLLEQLMNPLTNYHKNHSIEYGRIISALGYTEKFYSLDALPFIPVGVFKRLTLKSRNEGLKEMVSSGTTNQQNARIFIDEQNAMWQQQTLINIGSNFIGEKRMPMLIIDAPNALRKKQAFSARGAGILGFSLFGSPVCYALNDDMSLNLDMIQEFVGRFRQGPVLVFGFTALIWEYFYKALLNINFSLDLKDGYLIHGGGWKKLKDQAVSNKTYGNALKRVLGSIKIINYYGMVEQTGSIYFECPQGHLHVSTYSEVFVRHPNDFSLCKEKEPGIIQVISPMASAYPGHSILTEDLGIILGVDDCPCGRKGKYFQVLGRIPKAEIRGCSDTYEYK</sequence>
<keyword evidence="1" id="KW-0472">Membrane</keyword>
<reference evidence="4" key="1">
    <citation type="submission" date="2016-10" db="EMBL/GenBank/DDBJ databases">
        <authorList>
            <person name="Varghese N."/>
            <person name="Submissions S."/>
        </authorList>
    </citation>
    <scope>NUCLEOTIDE SEQUENCE [LARGE SCALE GENOMIC DNA]</scope>
    <source>
        <strain evidence="4">VPI 5359</strain>
    </source>
</reference>
<gene>
    <name evidence="3" type="ORF">SAMN04488579_1375</name>
</gene>
<organism evidence="3 4">
    <name type="scientific">Eubacterium barkeri</name>
    <name type="common">Clostridium barkeri</name>
    <dbReference type="NCBI Taxonomy" id="1528"/>
    <lineage>
        <taxon>Bacteria</taxon>
        <taxon>Bacillati</taxon>
        <taxon>Bacillota</taxon>
        <taxon>Clostridia</taxon>
        <taxon>Eubacteriales</taxon>
        <taxon>Eubacteriaceae</taxon>
        <taxon>Eubacterium</taxon>
    </lineage>
</organism>
<protein>
    <submittedName>
        <fullName evidence="3">Acyl-protein synthetase, LuxE</fullName>
    </submittedName>
</protein>
<feature type="domain" description="Acyl-protein synthetase LuxE" evidence="2">
    <location>
        <begin position="5"/>
        <end position="352"/>
    </location>
</feature>
<accession>A0A1H3K0F2</accession>
<dbReference type="Proteomes" id="UP000199652">
    <property type="component" value="Unassembled WGS sequence"/>
</dbReference>
<dbReference type="Pfam" id="PF04443">
    <property type="entry name" value="LuxE"/>
    <property type="match status" value="1"/>
</dbReference>
<dbReference type="OrthoDB" id="182577at2"/>
<feature type="transmembrane region" description="Helical" evidence="1">
    <location>
        <begin position="182"/>
        <end position="198"/>
    </location>
</feature>
<evidence type="ECO:0000313" key="3">
    <source>
        <dbReference type="EMBL" id="SDY45662.1"/>
    </source>
</evidence>